<dbReference type="EMBL" id="BAABHS010000037">
    <property type="protein sequence ID" value="GAA4989357.1"/>
    <property type="molecule type" value="Genomic_DNA"/>
</dbReference>
<gene>
    <name evidence="2" type="ORF">GCM10023205_70560</name>
</gene>
<name>A0ABP9I5V3_9ACTN</name>
<organism evidence="2 3">
    <name type="scientific">Yinghuangia aomiensis</name>
    <dbReference type="NCBI Taxonomy" id="676205"/>
    <lineage>
        <taxon>Bacteria</taxon>
        <taxon>Bacillati</taxon>
        <taxon>Actinomycetota</taxon>
        <taxon>Actinomycetes</taxon>
        <taxon>Kitasatosporales</taxon>
        <taxon>Streptomycetaceae</taxon>
        <taxon>Yinghuangia</taxon>
    </lineage>
</organism>
<protein>
    <recommendedName>
        <fullName evidence="4">Secreted protein</fullName>
    </recommendedName>
</protein>
<reference evidence="3" key="1">
    <citation type="journal article" date="2019" name="Int. J. Syst. Evol. Microbiol.">
        <title>The Global Catalogue of Microorganisms (GCM) 10K type strain sequencing project: providing services to taxonomists for standard genome sequencing and annotation.</title>
        <authorList>
            <consortium name="The Broad Institute Genomics Platform"/>
            <consortium name="The Broad Institute Genome Sequencing Center for Infectious Disease"/>
            <person name="Wu L."/>
            <person name="Ma J."/>
        </authorList>
    </citation>
    <scope>NUCLEOTIDE SEQUENCE [LARGE SCALE GENOMIC DNA]</scope>
    <source>
        <strain evidence="3">JCM 17986</strain>
    </source>
</reference>
<comment type="caution">
    <text evidence="2">The sequence shown here is derived from an EMBL/GenBank/DDBJ whole genome shotgun (WGS) entry which is preliminary data.</text>
</comment>
<proteinExistence type="predicted"/>
<evidence type="ECO:0000313" key="2">
    <source>
        <dbReference type="EMBL" id="GAA4989357.1"/>
    </source>
</evidence>
<evidence type="ECO:0000256" key="1">
    <source>
        <dbReference type="SAM" id="MobiDB-lite"/>
    </source>
</evidence>
<accession>A0ABP9I5V3</accession>
<feature type="region of interest" description="Disordered" evidence="1">
    <location>
        <begin position="50"/>
        <end position="81"/>
    </location>
</feature>
<dbReference type="Proteomes" id="UP001500466">
    <property type="component" value="Unassembled WGS sequence"/>
</dbReference>
<sequence>MMVPPVFAGGCALAAPVAAGGAALGFGDALSPELLHADAVSASVRAAATPGPRNLRVGMGDRGNVHTSGAGSDVPDKEQPQ</sequence>
<evidence type="ECO:0000313" key="3">
    <source>
        <dbReference type="Proteomes" id="UP001500466"/>
    </source>
</evidence>
<keyword evidence="3" id="KW-1185">Reference proteome</keyword>
<evidence type="ECO:0008006" key="4">
    <source>
        <dbReference type="Google" id="ProtNLM"/>
    </source>
</evidence>